<feature type="region of interest" description="Disordered" evidence="1">
    <location>
        <begin position="1"/>
        <end position="37"/>
    </location>
</feature>
<evidence type="ECO:0000313" key="3">
    <source>
        <dbReference type="Proteomes" id="UP000826846"/>
    </source>
</evidence>
<keyword evidence="3" id="KW-1185">Reference proteome</keyword>
<dbReference type="RefSeq" id="YP_010673282.1">
    <property type="nucleotide sequence ID" value="NC_070983.1"/>
</dbReference>
<evidence type="ECO:0000256" key="1">
    <source>
        <dbReference type="SAM" id="MobiDB-lite"/>
    </source>
</evidence>
<feature type="compositionally biased region" description="Basic and acidic residues" evidence="1">
    <location>
        <begin position="19"/>
        <end position="37"/>
    </location>
</feature>
<evidence type="ECO:0000313" key="2">
    <source>
        <dbReference type="EMBL" id="QYC96988.1"/>
    </source>
</evidence>
<reference evidence="2 3" key="1">
    <citation type="submission" date="2021-06" db="EMBL/GenBank/DDBJ databases">
        <authorList>
            <person name="Tian F."/>
            <person name="Li J."/>
            <person name="Li F."/>
            <person name="Tong Y."/>
        </authorList>
    </citation>
    <scope>NUCLEOTIDE SEQUENCE [LARGE SCALE GENOMIC DNA]</scope>
</reference>
<dbReference type="GeneID" id="77949576"/>
<accession>A0AAE7WGL1</accession>
<sequence length="37" mass="4236">MNHANDSQREFPLGITSYEKSRTKAADKDAQEERHSS</sequence>
<dbReference type="Proteomes" id="UP000826846">
    <property type="component" value="Segment"/>
</dbReference>
<name>A0AAE7WGL1_9CAUD</name>
<organism evidence="2 3">
    <name type="scientific">Escherichia phage IME267</name>
    <dbReference type="NCBI Taxonomy" id="2860374"/>
    <lineage>
        <taxon>Viruses</taxon>
        <taxon>Duplodnaviria</taxon>
        <taxon>Heunggongvirae</taxon>
        <taxon>Uroviricota</taxon>
        <taxon>Caudoviricetes</taxon>
        <taxon>Mktvariviridae</taxon>
        <taxon>Gordonclarkvirinae</taxon>
        <taxon>Suseptimavirus</taxon>
        <taxon>Suseptimavirus IME267</taxon>
    </lineage>
</organism>
<proteinExistence type="predicted"/>
<dbReference type="EMBL" id="MZ398243">
    <property type="protein sequence ID" value="QYC96988.1"/>
    <property type="molecule type" value="Genomic_DNA"/>
</dbReference>
<dbReference type="KEGG" id="vg:77949576"/>
<protein>
    <submittedName>
        <fullName evidence="2">Uncharacterized protein</fullName>
    </submittedName>
</protein>